<reference evidence="8 9" key="2">
    <citation type="submission" date="2018-11" db="EMBL/GenBank/DDBJ databases">
        <authorList>
            <consortium name="Pathogen Informatics"/>
        </authorList>
    </citation>
    <scope>NUCLEOTIDE SEQUENCE [LARGE SCALE GENOMIC DNA]</scope>
</reference>
<protein>
    <submittedName>
        <fullName evidence="10">Homeobox domain-containing protein</fullName>
    </submittedName>
</protein>
<dbReference type="WBParaSite" id="SBAD_0000513701-mRNA-1">
    <property type="protein sequence ID" value="SBAD_0000513701-mRNA-1"/>
    <property type="gene ID" value="SBAD_0000513701"/>
</dbReference>
<keyword evidence="2 5" id="KW-0238">DNA-binding</keyword>
<dbReference type="OrthoDB" id="6159439at2759"/>
<evidence type="ECO:0000256" key="2">
    <source>
        <dbReference type="ARBA" id="ARBA00023125"/>
    </source>
</evidence>
<reference evidence="10" key="1">
    <citation type="submission" date="2016-06" db="UniProtKB">
        <authorList>
            <consortium name="WormBaseParasite"/>
        </authorList>
    </citation>
    <scope>IDENTIFICATION</scope>
</reference>
<organism evidence="10">
    <name type="scientific">Soboliphyme baturini</name>
    <dbReference type="NCBI Taxonomy" id="241478"/>
    <lineage>
        <taxon>Eukaryota</taxon>
        <taxon>Metazoa</taxon>
        <taxon>Ecdysozoa</taxon>
        <taxon>Nematoda</taxon>
        <taxon>Enoplea</taxon>
        <taxon>Dorylaimia</taxon>
        <taxon>Dioctophymatida</taxon>
        <taxon>Dioctophymatoidea</taxon>
        <taxon>Soboliphymatidae</taxon>
        <taxon>Soboliphyme</taxon>
    </lineage>
</organism>
<keyword evidence="3 5" id="KW-0371">Homeobox</keyword>
<dbReference type="InterPro" id="IPR020479">
    <property type="entry name" value="HD_metazoa"/>
</dbReference>
<evidence type="ECO:0000313" key="10">
    <source>
        <dbReference type="WBParaSite" id="SBAD_0000513701-mRNA-1"/>
    </source>
</evidence>
<sequence length="171" mass="19590">MQNVAELLTTAATIRTTPTAPEVAMNAVQTIYFPLLPLPFWRSDTFTNTNGVCIEQVSPKPLEMKSRKKARTTFTGRQISELERHFEIKKYLSSSERAVLAKKLQVTETQVKIWFQNRRTKWKKHTSERPQQNPNKNVISTIDPAEKKDVAKDSGTLKIEETIAEMPMLKT</sequence>
<dbReference type="GO" id="GO:0000981">
    <property type="term" value="F:DNA-binding transcription factor activity, RNA polymerase II-specific"/>
    <property type="evidence" value="ECO:0007669"/>
    <property type="project" value="InterPro"/>
</dbReference>
<dbReference type="Proteomes" id="UP000270296">
    <property type="component" value="Unassembled WGS sequence"/>
</dbReference>
<dbReference type="SMART" id="SM00389">
    <property type="entry name" value="HOX"/>
    <property type="match status" value="1"/>
</dbReference>
<dbReference type="InterPro" id="IPR009057">
    <property type="entry name" value="Homeodomain-like_sf"/>
</dbReference>
<feature type="DNA-binding region" description="Homeobox" evidence="5">
    <location>
        <begin position="67"/>
        <end position="126"/>
    </location>
</feature>
<dbReference type="GO" id="GO:0005634">
    <property type="term" value="C:nucleus"/>
    <property type="evidence" value="ECO:0007669"/>
    <property type="project" value="UniProtKB-SubCell"/>
</dbReference>
<gene>
    <name evidence="8" type="ORF">SBAD_LOCUS4937</name>
</gene>
<evidence type="ECO:0000256" key="5">
    <source>
        <dbReference type="PROSITE-ProRule" id="PRU00108"/>
    </source>
</evidence>
<dbReference type="CDD" id="cd00086">
    <property type="entry name" value="homeodomain"/>
    <property type="match status" value="1"/>
</dbReference>
<dbReference type="Gene3D" id="1.10.10.60">
    <property type="entry name" value="Homeodomain-like"/>
    <property type="match status" value="1"/>
</dbReference>
<evidence type="ECO:0000256" key="4">
    <source>
        <dbReference type="ARBA" id="ARBA00023242"/>
    </source>
</evidence>
<dbReference type="PROSITE" id="PS50071">
    <property type="entry name" value="HOMEOBOX_2"/>
    <property type="match status" value="1"/>
</dbReference>
<evidence type="ECO:0000313" key="9">
    <source>
        <dbReference type="Proteomes" id="UP000270296"/>
    </source>
</evidence>
<comment type="subcellular location">
    <subcellularLocation>
        <location evidence="1 5 6">Nucleus</location>
    </subcellularLocation>
</comment>
<dbReference type="GO" id="GO:0003677">
    <property type="term" value="F:DNA binding"/>
    <property type="evidence" value="ECO:0007669"/>
    <property type="project" value="UniProtKB-UniRule"/>
</dbReference>
<dbReference type="PROSITE" id="PS00027">
    <property type="entry name" value="HOMEOBOX_1"/>
    <property type="match status" value="1"/>
</dbReference>
<dbReference type="PANTHER" id="PTHR24333:SF5">
    <property type="entry name" value="VENT HOMEOBOX"/>
    <property type="match status" value="1"/>
</dbReference>
<keyword evidence="4 5" id="KW-0539">Nucleus</keyword>
<feature type="domain" description="Homeobox" evidence="7">
    <location>
        <begin position="65"/>
        <end position="125"/>
    </location>
</feature>
<dbReference type="InterPro" id="IPR001356">
    <property type="entry name" value="HD"/>
</dbReference>
<evidence type="ECO:0000313" key="8">
    <source>
        <dbReference type="EMBL" id="VDP05780.1"/>
    </source>
</evidence>
<evidence type="ECO:0000256" key="6">
    <source>
        <dbReference type="RuleBase" id="RU000682"/>
    </source>
</evidence>
<dbReference type="Pfam" id="PF00046">
    <property type="entry name" value="Homeodomain"/>
    <property type="match status" value="1"/>
</dbReference>
<evidence type="ECO:0000256" key="1">
    <source>
        <dbReference type="ARBA" id="ARBA00004123"/>
    </source>
</evidence>
<evidence type="ECO:0000256" key="3">
    <source>
        <dbReference type="ARBA" id="ARBA00023155"/>
    </source>
</evidence>
<dbReference type="PRINTS" id="PR00024">
    <property type="entry name" value="HOMEOBOX"/>
</dbReference>
<keyword evidence="9" id="KW-1185">Reference proteome</keyword>
<evidence type="ECO:0000259" key="7">
    <source>
        <dbReference type="PROSITE" id="PS50071"/>
    </source>
</evidence>
<dbReference type="PANTHER" id="PTHR24333">
    <property type="entry name" value="HOMEO BOX HB9 LIKE A-RELATED"/>
    <property type="match status" value="1"/>
</dbReference>
<dbReference type="EMBL" id="UZAM01008641">
    <property type="protein sequence ID" value="VDP05780.1"/>
    <property type="molecule type" value="Genomic_DNA"/>
</dbReference>
<dbReference type="InterPro" id="IPR017970">
    <property type="entry name" value="Homeobox_CS"/>
</dbReference>
<dbReference type="InterPro" id="IPR050848">
    <property type="entry name" value="Homeobox_TF"/>
</dbReference>
<name>A0A183IMU1_9BILA</name>
<dbReference type="SUPFAM" id="SSF46689">
    <property type="entry name" value="Homeodomain-like"/>
    <property type="match status" value="1"/>
</dbReference>
<dbReference type="AlphaFoldDB" id="A0A183IMU1"/>
<proteinExistence type="predicted"/>
<accession>A0A183IMU1</accession>